<dbReference type="AlphaFoldDB" id="A0AA97EKV4"/>
<evidence type="ECO:0000313" key="2">
    <source>
        <dbReference type="Proteomes" id="UP001302486"/>
    </source>
</evidence>
<dbReference type="RefSeq" id="WP_316982567.1">
    <property type="nucleotide sequence ID" value="NZ_CP136521.1"/>
</dbReference>
<name>A0AA97EKV4_9FLAO</name>
<dbReference type="Proteomes" id="UP001302486">
    <property type="component" value="Chromosome"/>
</dbReference>
<gene>
    <name evidence="1" type="ORF">RNZ46_12840</name>
</gene>
<evidence type="ECO:0000313" key="1">
    <source>
        <dbReference type="EMBL" id="WOD42876.1"/>
    </source>
</evidence>
<keyword evidence="2" id="KW-1185">Reference proteome</keyword>
<dbReference type="EMBL" id="CP136521">
    <property type="protein sequence ID" value="WOD42876.1"/>
    <property type="molecule type" value="Genomic_DNA"/>
</dbReference>
<dbReference type="KEGG" id="hws:RNZ46_12840"/>
<protein>
    <submittedName>
        <fullName evidence="1">Uncharacterized protein</fullName>
    </submittedName>
</protein>
<organism evidence="1 2">
    <name type="scientific">Hwangdonia lutea</name>
    <dbReference type="NCBI Taxonomy" id="3075823"/>
    <lineage>
        <taxon>Bacteria</taxon>
        <taxon>Pseudomonadati</taxon>
        <taxon>Bacteroidota</taxon>
        <taxon>Flavobacteriia</taxon>
        <taxon>Flavobacteriales</taxon>
        <taxon>Flavobacteriaceae</taxon>
        <taxon>Hwangdonia</taxon>
    </lineage>
</organism>
<accession>A0AA97EKV4</accession>
<reference evidence="2" key="1">
    <citation type="submission" date="2024-06" db="EMBL/GenBank/DDBJ databases">
        <title>Hwangdonia haimaensis gen. nov., sp. nov., a member of the family Flavobacteriaceae isolated from the haima cold seep.</title>
        <authorList>
            <person name="Li J."/>
        </authorList>
    </citation>
    <scope>NUCLEOTIDE SEQUENCE [LARGE SCALE GENOMIC DNA]</scope>
    <source>
        <strain evidence="2">SCSIO 19198</strain>
    </source>
</reference>
<sequence length="270" mass="30416">MTKLSVFNRSRALKLGFKLIKLSFSFSLIIFIFNCENQDRSSAFKSNLANKSVAGLIGSEYAVNSRHEWNIANNRIECLVSTEDRKMYLRTHQLSDQKGDLEMRVNLGFYNNKITSSNINWAGFNIGFQGPFKQNLDKPNDNNGINLGVCTNGTLFIGDPGPNQKNDLVIDQLSQGISLVLTIQPDGETYTLLAAIYNRETGALLSKVSKKQVMPNELSGRLALVSNFENLGNPKLYKEKSVWFKDWNVRGSKVIKSPNNLEQQNEIKRN</sequence>
<proteinExistence type="predicted"/>